<evidence type="ECO:0000256" key="1">
    <source>
        <dbReference type="SAM" id="MobiDB-lite"/>
    </source>
</evidence>
<organism evidence="3 4">
    <name type="scientific">Paspalum notatum var. saurae</name>
    <dbReference type="NCBI Taxonomy" id="547442"/>
    <lineage>
        <taxon>Eukaryota</taxon>
        <taxon>Viridiplantae</taxon>
        <taxon>Streptophyta</taxon>
        <taxon>Embryophyta</taxon>
        <taxon>Tracheophyta</taxon>
        <taxon>Spermatophyta</taxon>
        <taxon>Magnoliopsida</taxon>
        <taxon>Liliopsida</taxon>
        <taxon>Poales</taxon>
        <taxon>Poaceae</taxon>
        <taxon>PACMAD clade</taxon>
        <taxon>Panicoideae</taxon>
        <taxon>Andropogonodae</taxon>
        <taxon>Paspaleae</taxon>
        <taxon>Paspalinae</taxon>
        <taxon>Paspalum</taxon>
    </lineage>
</organism>
<keyword evidence="4" id="KW-1185">Reference proteome</keyword>
<feature type="region of interest" description="Disordered" evidence="1">
    <location>
        <begin position="167"/>
        <end position="294"/>
    </location>
</feature>
<evidence type="ECO:0000259" key="2">
    <source>
        <dbReference type="Pfam" id="PF23547"/>
    </source>
</evidence>
<name>A0AAQ3SX54_PASNO</name>
<protein>
    <recommendedName>
        <fullName evidence="2">FORGETTER1 first zinc ribbon domain-containing protein</fullName>
    </recommendedName>
</protein>
<sequence>MASSTTAAEAEGAEDLLEVRCAGCGETLEVERGLTEFICPDCSTAQALPPELMPPPRRRRALPIPSPPARQSPVRLPCGACGALLSVPHLLSTPAGRPLVPVSQAREQCNHSVHAEHTIRVGEAQNESLHHAMHRVVEHTNQVTCTTVAPKLASMERRQVQIWNQITGKGQAKPGPPNLLSPVEHEPENSNDNIQTEQDDTEMDHLTSGFAHKSTKRNLTPSNKGFEHRRSKRLAKQSVATTYHESPENESEENGAVSPSRTIPDSQGIDQASDDISSSSLPQHSMPHRSSNEAENLDATAQYASSIPDMSDPESFAHYYSKICPPEVRRALERKLNLGHAGKTKGCDKCIHSEITYQLFSSFLVFVDGKEKKRHGRGPTLCLKVWTMPEGVRIPVSFNDQGQPIGYEAVTLSSVLGQLARDVTLAPLTYTDWRHFPKKNKNAMWHLVNLKFAIPQVAEIWVMQALGKKWKAWKGLLKHERYDVHETDEERLADRDSRVPEEQWKLLVALRRPRLQVLDLEILNHTNPFIDIEMGQRVMLGYRRSETE</sequence>
<dbReference type="PANTHER" id="PTHR33144">
    <property type="entry name" value="OS10G0409366 PROTEIN-RELATED"/>
    <property type="match status" value="1"/>
</dbReference>
<dbReference type="EMBL" id="CP144747">
    <property type="protein sequence ID" value="WVZ62535.1"/>
    <property type="molecule type" value="Genomic_DNA"/>
</dbReference>
<accession>A0AAQ3SX54</accession>
<evidence type="ECO:0000313" key="4">
    <source>
        <dbReference type="Proteomes" id="UP001341281"/>
    </source>
</evidence>
<dbReference type="AlphaFoldDB" id="A0AAQ3SX54"/>
<dbReference type="Proteomes" id="UP001341281">
    <property type="component" value="Chromosome 03"/>
</dbReference>
<gene>
    <name evidence="3" type="ORF">U9M48_012274</name>
</gene>
<feature type="compositionally biased region" description="Low complexity" evidence="1">
    <location>
        <begin position="265"/>
        <end position="280"/>
    </location>
</feature>
<evidence type="ECO:0000313" key="3">
    <source>
        <dbReference type="EMBL" id="WVZ62535.1"/>
    </source>
</evidence>
<reference evidence="3 4" key="1">
    <citation type="submission" date="2024-02" db="EMBL/GenBank/DDBJ databases">
        <title>High-quality chromosome-scale genome assembly of Pensacola bahiagrass (Paspalum notatum Flugge var. saurae).</title>
        <authorList>
            <person name="Vega J.M."/>
            <person name="Podio M."/>
            <person name="Orjuela J."/>
            <person name="Siena L.A."/>
            <person name="Pessino S.C."/>
            <person name="Combes M.C."/>
            <person name="Mariac C."/>
            <person name="Albertini E."/>
            <person name="Pupilli F."/>
            <person name="Ortiz J.P.A."/>
            <person name="Leblanc O."/>
        </authorList>
    </citation>
    <scope>NUCLEOTIDE SEQUENCE [LARGE SCALE GENOMIC DNA]</scope>
    <source>
        <strain evidence="3">R1</strain>
        <tissue evidence="3">Leaf</tissue>
    </source>
</reference>
<dbReference type="Pfam" id="PF23547">
    <property type="entry name" value="Zn_ribbon_FGT1_1"/>
    <property type="match status" value="1"/>
</dbReference>
<proteinExistence type="predicted"/>
<feature type="domain" description="FORGETTER1 first zinc ribbon" evidence="2">
    <location>
        <begin position="17"/>
        <end position="51"/>
    </location>
</feature>
<dbReference type="PANTHER" id="PTHR33144:SF46">
    <property type="entry name" value="OS04G0610000 PROTEIN"/>
    <property type="match status" value="1"/>
</dbReference>
<dbReference type="InterPro" id="IPR057024">
    <property type="entry name" value="Znr_FGT1_1"/>
</dbReference>